<dbReference type="SUPFAM" id="SSF51197">
    <property type="entry name" value="Clavaminate synthase-like"/>
    <property type="match status" value="1"/>
</dbReference>
<organism evidence="1 2">
    <name type="scientific">Sphingobium indicum (strain DSM 16412 / CCM 7286 / MTCC 6364 / B90A)</name>
    <dbReference type="NCBI Taxonomy" id="861109"/>
    <lineage>
        <taxon>Bacteria</taxon>
        <taxon>Pseudomonadati</taxon>
        <taxon>Pseudomonadota</taxon>
        <taxon>Alphaproteobacteria</taxon>
        <taxon>Sphingomonadales</taxon>
        <taxon>Sphingomonadaceae</taxon>
        <taxon>Sphingobium</taxon>
    </lineage>
</organism>
<accession>A0A1L5BSE9</accession>
<dbReference type="InterPro" id="IPR008775">
    <property type="entry name" value="Phytyl_CoA_dOase-like"/>
</dbReference>
<gene>
    <name evidence="1" type="ORF">SIDU_15590</name>
</gene>
<keyword evidence="1" id="KW-0560">Oxidoreductase</keyword>
<name>A0A1L5BSE9_SPHIB</name>
<dbReference type="GO" id="GO:0016706">
    <property type="term" value="F:2-oxoglutarate-dependent dioxygenase activity"/>
    <property type="evidence" value="ECO:0007669"/>
    <property type="project" value="UniProtKB-ARBA"/>
</dbReference>
<dbReference type="Proteomes" id="UP000004550">
    <property type="component" value="Chromosome"/>
</dbReference>
<dbReference type="AlphaFoldDB" id="A0A1L5BSE9"/>
<dbReference type="KEGG" id="sinb:SIDU_15590"/>
<proteinExistence type="predicted"/>
<dbReference type="Pfam" id="PF05721">
    <property type="entry name" value="PhyH"/>
    <property type="match status" value="1"/>
</dbReference>
<evidence type="ECO:0000313" key="1">
    <source>
        <dbReference type="EMBL" id="APL95815.1"/>
    </source>
</evidence>
<protein>
    <submittedName>
        <fullName evidence="1">Phytanoyl-CoA dioxygenase</fullName>
    </submittedName>
</protein>
<dbReference type="Gene3D" id="2.60.120.620">
    <property type="entry name" value="q2cbj1_9rhob like domain"/>
    <property type="match status" value="1"/>
</dbReference>
<evidence type="ECO:0000313" key="2">
    <source>
        <dbReference type="Proteomes" id="UP000004550"/>
    </source>
</evidence>
<dbReference type="EMBL" id="CP013070">
    <property type="protein sequence ID" value="APL95815.1"/>
    <property type="molecule type" value="Genomic_DNA"/>
</dbReference>
<keyword evidence="1" id="KW-0223">Dioxygenase</keyword>
<reference evidence="1 2" key="1">
    <citation type="journal article" date="2012" name="J. Bacteriol.">
        <title>Genome sequence of Sphingobium indicum B90A, a hexachlorocyclohexane-degrading bacterium.</title>
        <authorList>
            <person name="Anand S."/>
            <person name="Sangwan N."/>
            <person name="Lata P."/>
            <person name="Kaur J."/>
            <person name="Dua A."/>
            <person name="Singh A.K."/>
            <person name="Verma M."/>
            <person name="Kaur J."/>
            <person name="Khurana J.P."/>
            <person name="Khurana P."/>
            <person name="Mathur S."/>
            <person name="Lal R."/>
        </authorList>
    </citation>
    <scope>NUCLEOTIDE SEQUENCE [LARGE SCALE GENOMIC DNA]</scope>
    <source>
        <strain evidence="2">DSM 16412 / CCM 7286 / MTCC 6364 / B90A</strain>
    </source>
</reference>
<sequence>MFSKGNGIFRSTGADRNGKAPSMNALAPLLAPLWFAQLFTGAKSFVDNPLIGSTRLNALGLHAGRVRAAQALAAARRRRLADGVDPEHRAIFDRDGVVEIRDFLPAATFSALQEQLFSYRGPAREMVQGDTITRRLAMDPAARRAIPAFEDFRRDPRWQGLARYVSGFDIEPLLYVQSILPRRRDAAPDPQLAFHADTFYPAMKAWLFLEDVPVETGPFAYVKGSHRLTPQRLAWEKQRSLGARDGDCRLSARGSLRIDVSELTGLGLPQPSVFAVPANTLLIADTFGFHARSPASAPATRVEIWAYGRRNPFRPIKGWDVWSLPGIAERRIPLRWWLGDRAGGWIRQPWLPVGVKGAADG</sequence>